<name>A0A5N8VAH2_9ACTN</name>
<sequence>MGSDEGVLIVGAGPAGLMLAGDLAEAGIACTVVERREGESKLTRAFAVHARTMEQLDARGIADDLLKTGLRNPVLQFLQIDLSRLPTRYPHVLVTPQYNTERLLRSRALTHGVDIKSGCEATGLRQDSTGVDVEVRAADGTVQTLRAAYVVGADGRNSKVRESLGLPFPGRSAVRSMMLADVRLAEPPRKPPTVGAVGDAFAIVVPFGDGWFRVMAWNRRHDMPDNTPVDLDEIRTVAQRALGNDFGMRDARWLSRFHSDERQCPRYRVGRVFLVGDAAHVHSPAGGMGLNTSIQDSVNLSWKLAAVLRGRAPDALLDTYQAERHPVGRRVLRMSGALLRGVLTTPKAMCGFRDLFARTVLRIPPVAQRAARAISGIDIAYAAPSGAPPLVGKRVPDLPLTDGRRLYEALRTRRFVLVTAADAPLPAEVTKSWAGEVGFVSAPCLTRKAVLVRPDAYIAWATSEGHPQRRAEDVRRALTDWCGAGAPAHQGTPTFR</sequence>
<dbReference type="Gene3D" id="3.30.70.2450">
    <property type="match status" value="1"/>
</dbReference>
<organism evidence="5 6">
    <name type="scientific">Streptomyces adustus</name>
    <dbReference type="NCBI Taxonomy" id="1609272"/>
    <lineage>
        <taxon>Bacteria</taxon>
        <taxon>Bacillati</taxon>
        <taxon>Actinomycetota</taxon>
        <taxon>Actinomycetes</taxon>
        <taxon>Kitasatosporales</taxon>
        <taxon>Streptomycetaceae</taxon>
        <taxon>Streptomyces</taxon>
    </lineage>
</organism>
<dbReference type="PANTHER" id="PTHR43004:SF19">
    <property type="entry name" value="BINDING MONOOXYGENASE, PUTATIVE (JCVI)-RELATED"/>
    <property type="match status" value="1"/>
</dbReference>
<evidence type="ECO:0000256" key="2">
    <source>
        <dbReference type="ARBA" id="ARBA00022630"/>
    </source>
</evidence>
<accession>A0A5N8VAH2</accession>
<dbReference type="PRINTS" id="PR00420">
    <property type="entry name" value="RNGMNOXGNASE"/>
</dbReference>
<dbReference type="InterPro" id="IPR036188">
    <property type="entry name" value="FAD/NAD-bd_sf"/>
</dbReference>
<dbReference type="GO" id="GO:0071949">
    <property type="term" value="F:FAD binding"/>
    <property type="evidence" value="ECO:0007669"/>
    <property type="project" value="InterPro"/>
</dbReference>
<comment type="cofactor">
    <cofactor evidence="1">
        <name>FAD</name>
        <dbReference type="ChEBI" id="CHEBI:57692"/>
    </cofactor>
</comment>
<keyword evidence="3" id="KW-0274">FAD</keyword>
<reference evidence="5 6" key="1">
    <citation type="submission" date="2019-07" db="EMBL/GenBank/DDBJ databases">
        <title>New species of Amycolatopsis and Streptomyces.</title>
        <authorList>
            <person name="Duangmal K."/>
            <person name="Teo W.F.A."/>
            <person name="Lipun K."/>
        </authorList>
    </citation>
    <scope>NUCLEOTIDE SEQUENCE [LARGE SCALE GENOMIC DNA]</scope>
    <source>
        <strain evidence="5 6">NBRC 109810</strain>
    </source>
</reference>
<proteinExistence type="predicted"/>
<dbReference type="RefSeq" id="WP_152887520.1">
    <property type="nucleotide sequence ID" value="NZ_VJZD01000043.1"/>
</dbReference>
<dbReference type="EMBL" id="VJZD01000043">
    <property type="protein sequence ID" value="MPY32261.1"/>
    <property type="molecule type" value="Genomic_DNA"/>
</dbReference>
<dbReference type="InterPro" id="IPR002938">
    <property type="entry name" value="FAD-bd"/>
</dbReference>
<keyword evidence="2" id="KW-0285">Flavoprotein</keyword>
<dbReference type="SUPFAM" id="SSF51905">
    <property type="entry name" value="FAD/NAD(P)-binding domain"/>
    <property type="match status" value="1"/>
</dbReference>
<dbReference type="Gene3D" id="3.40.30.120">
    <property type="match status" value="1"/>
</dbReference>
<dbReference type="PANTHER" id="PTHR43004">
    <property type="entry name" value="TRK SYSTEM POTASSIUM UPTAKE PROTEIN"/>
    <property type="match status" value="1"/>
</dbReference>
<dbReference type="Pfam" id="PF01494">
    <property type="entry name" value="FAD_binding_3"/>
    <property type="match status" value="1"/>
</dbReference>
<dbReference type="Pfam" id="PF21274">
    <property type="entry name" value="Rng_hyd_C"/>
    <property type="match status" value="1"/>
</dbReference>
<dbReference type="Gene3D" id="3.50.50.60">
    <property type="entry name" value="FAD/NAD(P)-binding domain"/>
    <property type="match status" value="1"/>
</dbReference>
<evidence type="ECO:0000259" key="4">
    <source>
        <dbReference type="Pfam" id="PF01494"/>
    </source>
</evidence>
<evidence type="ECO:0000313" key="5">
    <source>
        <dbReference type="EMBL" id="MPY32261.1"/>
    </source>
</evidence>
<evidence type="ECO:0000256" key="1">
    <source>
        <dbReference type="ARBA" id="ARBA00001974"/>
    </source>
</evidence>
<dbReference type="InterPro" id="IPR050641">
    <property type="entry name" value="RIFMO-like"/>
</dbReference>
<evidence type="ECO:0000313" key="6">
    <source>
        <dbReference type="Proteomes" id="UP000325849"/>
    </source>
</evidence>
<dbReference type="Proteomes" id="UP000325849">
    <property type="component" value="Unassembled WGS sequence"/>
</dbReference>
<protein>
    <submittedName>
        <fullName evidence="5">FAD-dependent oxidoreductase</fullName>
    </submittedName>
</protein>
<keyword evidence="6" id="KW-1185">Reference proteome</keyword>
<dbReference type="AlphaFoldDB" id="A0A5N8VAH2"/>
<gene>
    <name evidence="5" type="ORF">FNH09_13535</name>
</gene>
<feature type="domain" description="FAD-binding" evidence="4">
    <location>
        <begin position="7"/>
        <end position="334"/>
    </location>
</feature>
<comment type="caution">
    <text evidence="5">The sequence shown here is derived from an EMBL/GenBank/DDBJ whole genome shotgun (WGS) entry which is preliminary data.</text>
</comment>
<dbReference type="OrthoDB" id="8670884at2"/>
<dbReference type="GO" id="GO:0016709">
    <property type="term" value="F:oxidoreductase activity, acting on paired donors, with incorporation or reduction of molecular oxygen, NAD(P)H as one donor, and incorporation of one atom of oxygen"/>
    <property type="evidence" value="ECO:0007669"/>
    <property type="project" value="UniProtKB-ARBA"/>
</dbReference>
<evidence type="ECO:0000256" key="3">
    <source>
        <dbReference type="ARBA" id="ARBA00022827"/>
    </source>
</evidence>